<protein>
    <submittedName>
        <fullName evidence="8">Sigma-70 family RNA polymerase sigma factor</fullName>
    </submittedName>
</protein>
<dbReference type="Gene3D" id="1.10.1740.10">
    <property type="match status" value="1"/>
</dbReference>
<evidence type="ECO:0000256" key="1">
    <source>
        <dbReference type="ARBA" id="ARBA00010641"/>
    </source>
</evidence>
<dbReference type="Proteomes" id="UP000611723">
    <property type="component" value="Unassembled WGS sequence"/>
</dbReference>
<dbReference type="Gene3D" id="1.10.10.10">
    <property type="entry name" value="Winged helix-like DNA-binding domain superfamily/Winged helix DNA-binding domain"/>
    <property type="match status" value="1"/>
</dbReference>
<dbReference type="NCBIfam" id="TIGR02937">
    <property type="entry name" value="sigma70-ECF"/>
    <property type="match status" value="1"/>
</dbReference>
<dbReference type="GO" id="GO:0006352">
    <property type="term" value="P:DNA-templated transcription initiation"/>
    <property type="evidence" value="ECO:0007669"/>
    <property type="project" value="InterPro"/>
</dbReference>
<dbReference type="AlphaFoldDB" id="A0A934WXQ0"/>
<keyword evidence="9" id="KW-1185">Reference proteome</keyword>
<evidence type="ECO:0000256" key="4">
    <source>
        <dbReference type="ARBA" id="ARBA00023125"/>
    </source>
</evidence>
<gene>
    <name evidence="8" type="ORF">JKA74_07120</name>
</gene>
<evidence type="ECO:0000256" key="3">
    <source>
        <dbReference type="ARBA" id="ARBA00023082"/>
    </source>
</evidence>
<dbReference type="GO" id="GO:0016987">
    <property type="term" value="F:sigma factor activity"/>
    <property type="evidence" value="ECO:0007669"/>
    <property type="project" value="UniProtKB-KW"/>
</dbReference>
<evidence type="ECO:0000259" key="6">
    <source>
        <dbReference type="Pfam" id="PF04542"/>
    </source>
</evidence>
<dbReference type="InterPro" id="IPR013324">
    <property type="entry name" value="RNA_pol_sigma_r3/r4-like"/>
</dbReference>
<dbReference type="EMBL" id="JAEQBW010000002">
    <property type="protein sequence ID" value="MBK6264802.1"/>
    <property type="molecule type" value="Genomic_DNA"/>
</dbReference>
<dbReference type="Pfam" id="PF04542">
    <property type="entry name" value="Sigma70_r2"/>
    <property type="match status" value="1"/>
</dbReference>
<dbReference type="RefSeq" id="WP_201430469.1">
    <property type="nucleotide sequence ID" value="NZ_JAEQBW010000002.1"/>
</dbReference>
<dbReference type="SUPFAM" id="SSF88659">
    <property type="entry name" value="Sigma3 and sigma4 domains of RNA polymerase sigma factors"/>
    <property type="match status" value="1"/>
</dbReference>
<evidence type="ECO:0000256" key="2">
    <source>
        <dbReference type="ARBA" id="ARBA00023015"/>
    </source>
</evidence>
<dbReference type="InterPro" id="IPR014284">
    <property type="entry name" value="RNA_pol_sigma-70_dom"/>
</dbReference>
<dbReference type="InterPro" id="IPR039425">
    <property type="entry name" value="RNA_pol_sigma-70-like"/>
</dbReference>
<accession>A0A934WXQ0</accession>
<evidence type="ECO:0000313" key="9">
    <source>
        <dbReference type="Proteomes" id="UP000611723"/>
    </source>
</evidence>
<sequence>MKLSDAVIIERIKAGDESALDYLYKKNYRMMVSMILRNNGSEQEALDVFQDALIVFWQKAKSEEFKLSSKISTYLFSVCQNLWRKELDRKRKFEESDKEDSEENNFEQQEMIKIIHECINELGDSCKQILTYHYFDGMSMDKIAEKMGLANSDTAKTKRYKCKKRLDDLIRSRYTASDFLD</sequence>
<evidence type="ECO:0000259" key="7">
    <source>
        <dbReference type="Pfam" id="PF08281"/>
    </source>
</evidence>
<dbReference type="InterPro" id="IPR013249">
    <property type="entry name" value="RNA_pol_sigma70_r4_t2"/>
</dbReference>
<keyword evidence="5" id="KW-0804">Transcription</keyword>
<proteinExistence type="inferred from homology"/>
<organism evidence="8 9">
    <name type="scientific">Marivirga aurantiaca</name>
    <dbReference type="NCBI Taxonomy" id="2802615"/>
    <lineage>
        <taxon>Bacteria</taxon>
        <taxon>Pseudomonadati</taxon>
        <taxon>Bacteroidota</taxon>
        <taxon>Cytophagia</taxon>
        <taxon>Cytophagales</taxon>
        <taxon>Marivirgaceae</taxon>
        <taxon>Marivirga</taxon>
    </lineage>
</organism>
<dbReference type="InterPro" id="IPR013325">
    <property type="entry name" value="RNA_pol_sigma_r2"/>
</dbReference>
<name>A0A934WXQ0_9BACT</name>
<evidence type="ECO:0000313" key="8">
    <source>
        <dbReference type="EMBL" id="MBK6264802.1"/>
    </source>
</evidence>
<comment type="similarity">
    <text evidence="1">Belongs to the sigma-70 factor family. ECF subfamily.</text>
</comment>
<keyword evidence="3" id="KW-0731">Sigma factor</keyword>
<evidence type="ECO:0000256" key="5">
    <source>
        <dbReference type="ARBA" id="ARBA00023163"/>
    </source>
</evidence>
<keyword evidence="2" id="KW-0805">Transcription regulation</keyword>
<dbReference type="InterPro" id="IPR036388">
    <property type="entry name" value="WH-like_DNA-bd_sf"/>
</dbReference>
<dbReference type="InterPro" id="IPR007627">
    <property type="entry name" value="RNA_pol_sigma70_r2"/>
</dbReference>
<feature type="domain" description="RNA polymerase sigma factor 70 region 4 type 2" evidence="7">
    <location>
        <begin position="114"/>
        <end position="150"/>
    </location>
</feature>
<feature type="domain" description="RNA polymerase sigma-70 region 2" evidence="6">
    <location>
        <begin position="23"/>
        <end position="92"/>
    </location>
</feature>
<dbReference type="SUPFAM" id="SSF88946">
    <property type="entry name" value="Sigma2 domain of RNA polymerase sigma factors"/>
    <property type="match status" value="1"/>
</dbReference>
<dbReference type="PANTHER" id="PTHR43133">
    <property type="entry name" value="RNA POLYMERASE ECF-TYPE SIGMA FACTO"/>
    <property type="match status" value="1"/>
</dbReference>
<reference evidence="8" key="1">
    <citation type="submission" date="2021-01" db="EMBL/GenBank/DDBJ databases">
        <title>Marivirga aurantiaca sp. nov., isolated from intertidal surface sediments.</title>
        <authorList>
            <person name="Zhang M."/>
        </authorList>
    </citation>
    <scope>NUCLEOTIDE SEQUENCE</scope>
    <source>
        <strain evidence="8">S37H4</strain>
    </source>
</reference>
<keyword evidence="4" id="KW-0238">DNA-binding</keyword>
<dbReference type="GO" id="GO:0003677">
    <property type="term" value="F:DNA binding"/>
    <property type="evidence" value="ECO:0007669"/>
    <property type="project" value="UniProtKB-KW"/>
</dbReference>
<comment type="caution">
    <text evidence="8">The sequence shown here is derived from an EMBL/GenBank/DDBJ whole genome shotgun (WGS) entry which is preliminary data.</text>
</comment>
<dbReference type="PANTHER" id="PTHR43133:SF8">
    <property type="entry name" value="RNA POLYMERASE SIGMA FACTOR HI_1459-RELATED"/>
    <property type="match status" value="1"/>
</dbReference>
<dbReference type="Pfam" id="PF08281">
    <property type="entry name" value="Sigma70_r4_2"/>
    <property type="match status" value="1"/>
</dbReference>